<dbReference type="AlphaFoldDB" id="A0AAD3GZ58"/>
<dbReference type="Pfam" id="PF08324">
    <property type="entry name" value="PUL"/>
    <property type="match status" value="1"/>
</dbReference>
<dbReference type="GO" id="GO:0070646">
    <property type="term" value="P:protein modification by small protein removal"/>
    <property type="evidence" value="ECO:0007669"/>
    <property type="project" value="TreeGrafter"/>
</dbReference>
<evidence type="ECO:0000313" key="8">
    <source>
        <dbReference type="Proteomes" id="UP001054902"/>
    </source>
</evidence>
<reference evidence="7 8" key="1">
    <citation type="journal article" date="2021" name="Sci. Rep.">
        <title>The genome of the diatom Chaetoceros tenuissimus carries an ancient integrated fragment of an extant virus.</title>
        <authorList>
            <person name="Hongo Y."/>
            <person name="Kimura K."/>
            <person name="Takaki Y."/>
            <person name="Yoshida Y."/>
            <person name="Baba S."/>
            <person name="Kobayashi G."/>
            <person name="Nagasaki K."/>
            <person name="Hano T."/>
            <person name="Tomaru Y."/>
        </authorList>
    </citation>
    <scope>NUCLEOTIDE SEQUENCE [LARGE SCALE GENOMIC DNA]</scope>
    <source>
        <strain evidence="7 8">NIES-3715</strain>
    </source>
</reference>
<evidence type="ECO:0000256" key="4">
    <source>
        <dbReference type="SAM" id="MobiDB-lite"/>
    </source>
</evidence>
<dbReference type="GO" id="GO:0008233">
    <property type="term" value="F:peptidase activity"/>
    <property type="evidence" value="ECO:0007669"/>
    <property type="project" value="UniProtKB-KW"/>
</dbReference>
<feature type="domain" description="PUL" evidence="5">
    <location>
        <begin position="231"/>
        <end position="511"/>
    </location>
</feature>
<feature type="domain" description="PPPDE" evidence="6">
    <location>
        <begin position="13"/>
        <end position="163"/>
    </location>
</feature>
<gene>
    <name evidence="7" type="ORF">CTEN210_01191</name>
</gene>
<dbReference type="PANTHER" id="PTHR12378">
    <property type="entry name" value="DESUMOYLATING ISOPEPTIDASE"/>
    <property type="match status" value="1"/>
</dbReference>
<dbReference type="InterPro" id="IPR013535">
    <property type="entry name" value="PUL_dom"/>
</dbReference>
<dbReference type="PANTHER" id="PTHR12378:SF7">
    <property type="entry name" value="DESUMOYLATING ISOPEPTIDASE 1"/>
    <property type="match status" value="1"/>
</dbReference>
<evidence type="ECO:0000259" key="5">
    <source>
        <dbReference type="PROSITE" id="PS51396"/>
    </source>
</evidence>
<dbReference type="Pfam" id="PF05903">
    <property type="entry name" value="Peptidase_C97"/>
    <property type="match status" value="1"/>
</dbReference>
<dbReference type="SMART" id="SM01179">
    <property type="entry name" value="DUF862"/>
    <property type="match status" value="1"/>
</dbReference>
<feature type="compositionally biased region" description="Polar residues" evidence="4">
    <location>
        <begin position="166"/>
        <end position="180"/>
    </location>
</feature>
<dbReference type="GO" id="GO:0006508">
    <property type="term" value="P:proteolysis"/>
    <property type="evidence" value="ECO:0007669"/>
    <property type="project" value="UniProtKB-KW"/>
</dbReference>
<dbReference type="InterPro" id="IPR008580">
    <property type="entry name" value="PPPDE_dom"/>
</dbReference>
<keyword evidence="2" id="KW-0645">Protease</keyword>
<evidence type="ECO:0000256" key="2">
    <source>
        <dbReference type="ARBA" id="ARBA00022670"/>
    </source>
</evidence>
<proteinExistence type="inferred from homology"/>
<dbReference type="InterPro" id="IPR011989">
    <property type="entry name" value="ARM-like"/>
</dbReference>
<feature type="region of interest" description="Disordered" evidence="4">
    <location>
        <begin position="166"/>
        <end position="232"/>
    </location>
</feature>
<dbReference type="Gene3D" id="1.25.10.10">
    <property type="entry name" value="Leucine-rich Repeat Variant"/>
    <property type="match status" value="1"/>
</dbReference>
<dbReference type="PROSITE" id="PS51396">
    <property type="entry name" value="PUL"/>
    <property type="match status" value="1"/>
</dbReference>
<organism evidence="7 8">
    <name type="scientific">Chaetoceros tenuissimus</name>
    <dbReference type="NCBI Taxonomy" id="426638"/>
    <lineage>
        <taxon>Eukaryota</taxon>
        <taxon>Sar</taxon>
        <taxon>Stramenopiles</taxon>
        <taxon>Ochrophyta</taxon>
        <taxon>Bacillariophyta</taxon>
        <taxon>Coscinodiscophyceae</taxon>
        <taxon>Chaetocerotophycidae</taxon>
        <taxon>Chaetocerotales</taxon>
        <taxon>Chaetocerotaceae</taxon>
        <taxon>Chaetoceros</taxon>
    </lineage>
</organism>
<feature type="compositionally biased region" description="Low complexity" evidence="4">
    <location>
        <begin position="181"/>
        <end position="190"/>
    </location>
</feature>
<comment type="similarity">
    <text evidence="1">Belongs to the DeSI family.</text>
</comment>
<dbReference type="PROSITE" id="PS51858">
    <property type="entry name" value="PPPDE"/>
    <property type="match status" value="1"/>
</dbReference>
<dbReference type="Gene3D" id="3.90.1720.30">
    <property type="entry name" value="PPPDE domains"/>
    <property type="match status" value="1"/>
</dbReference>
<evidence type="ECO:0000313" key="7">
    <source>
        <dbReference type="EMBL" id="GFH44717.1"/>
    </source>
</evidence>
<sequence length="520" mass="57786">MATQSSQGTSTKHEVKLAIYDLSQGMAGALSAQFLGPNHAIDIIPHTGIIAYGYEYYFGQSGIEKADPSHFRSTRGLHPIDIHHLGETHVTQHEFEEWCRQHMTNGHYAPTSYDLFHRNCNNFSHHAATEALKLPKAVPEEILDVPHKVLRSPMGEFIRPMMQQMQISPSGDSSTNSLIGNQNNQQSQQQAKKHSHPAPTTDVNPWANLPSEKSEEKKEEEPSPKKRVKHVHTPTLDNYSSPMIANEKNMIDLCVKKLVESKSIASLENTLQSRLLSNLKQLPHIFQQNTSSNRNIDVIKSLLQDLMQILAFNITNSDKIYMLMITRLLVLDPTLTIEIISNVMTKVCPVVLDPTNKSTLRAIAWCVLSNILGSDLVNKNYENVEESMQEFVDAAVTCLSNDTPVDARRGAAAFLYNLACLIAMKDDEEIADLTVSIICASAEALPDEVDVDVVKRLFATIGNIVKTKGEINEKAASLIVDLGYGDRLTPQNLRVHGNDEVKSLAREMSNILTAISSEDC</sequence>
<comment type="caution">
    <text evidence="7">The sequence shown here is derived from an EMBL/GenBank/DDBJ whole genome shotgun (WGS) entry which is preliminary data.</text>
</comment>
<dbReference type="EMBL" id="BLLK01000020">
    <property type="protein sequence ID" value="GFH44717.1"/>
    <property type="molecule type" value="Genomic_DNA"/>
</dbReference>
<name>A0AAD3GZ58_9STRA</name>
<keyword evidence="8" id="KW-1185">Reference proteome</keyword>
<dbReference type="InterPro" id="IPR042266">
    <property type="entry name" value="PPPDE_sf"/>
</dbReference>
<keyword evidence="3" id="KW-0378">Hydrolase</keyword>
<evidence type="ECO:0008006" key="9">
    <source>
        <dbReference type="Google" id="ProtNLM"/>
    </source>
</evidence>
<dbReference type="Proteomes" id="UP001054902">
    <property type="component" value="Unassembled WGS sequence"/>
</dbReference>
<accession>A0AAD3GZ58</accession>
<evidence type="ECO:0000256" key="1">
    <source>
        <dbReference type="ARBA" id="ARBA00008140"/>
    </source>
</evidence>
<feature type="compositionally biased region" description="Basic and acidic residues" evidence="4">
    <location>
        <begin position="212"/>
        <end position="224"/>
    </location>
</feature>
<evidence type="ECO:0000259" key="6">
    <source>
        <dbReference type="PROSITE" id="PS51858"/>
    </source>
</evidence>
<evidence type="ECO:0000256" key="3">
    <source>
        <dbReference type="ARBA" id="ARBA00022801"/>
    </source>
</evidence>
<protein>
    <recommendedName>
        <fullName evidence="9">PPPDE domain-containing protein</fullName>
    </recommendedName>
</protein>
<dbReference type="SUPFAM" id="SSF48371">
    <property type="entry name" value="ARM repeat"/>
    <property type="match status" value="1"/>
</dbReference>
<dbReference type="InterPro" id="IPR016024">
    <property type="entry name" value="ARM-type_fold"/>
</dbReference>